<dbReference type="EMBL" id="LSYV01000012">
    <property type="protein sequence ID" value="KXZ51832.1"/>
    <property type="molecule type" value="Genomic_DNA"/>
</dbReference>
<keyword evidence="3 8" id="KW-0812">Transmembrane</keyword>
<dbReference type="InterPro" id="IPR006593">
    <property type="entry name" value="Cyt_b561/ferric_Rdtase_TM"/>
</dbReference>
<dbReference type="GO" id="GO:0016020">
    <property type="term" value="C:membrane"/>
    <property type="evidence" value="ECO:0007669"/>
    <property type="project" value="UniProtKB-SubCell"/>
</dbReference>
<dbReference type="PANTHER" id="PTHR23130:SF171">
    <property type="entry name" value="OS01G0895300 PROTEIN"/>
    <property type="match status" value="1"/>
</dbReference>
<dbReference type="CDD" id="cd08760">
    <property type="entry name" value="Cyt_b561_FRRS1_like"/>
    <property type="match status" value="1"/>
</dbReference>
<evidence type="ECO:0000256" key="8">
    <source>
        <dbReference type="SAM" id="Phobius"/>
    </source>
</evidence>
<feature type="compositionally biased region" description="Gly residues" evidence="7">
    <location>
        <begin position="176"/>
        <end position="195"/>
    </location>
</feature>
<evidence type="ECO:0000256" key="5">
    <source>
        <dbReference type="ARBA" id="ARBA00022989"/>
    </source>
</evidence>
<dbReference type="AlphaFoldDB" id="A0A150GQ18"/>
<dbReference type="Proteomes" id="UP000075714">
    <property type="component" value="Unassembled WGS sequence"/>
</dbReference>
<evidence type="ECO:0000256" key="4">
    <source>
        <dbReference type="ARBA" id="ARBA00022982"/>
    </source>
</evidence>
<feature type="region of interest" description="Disordered" evidence="7">
    <location>
        <begin position="168"/>
        <end position="195"/>
    </location>
</feature>
<dbReference type="PROSITE" id="PS50939">
    <property type="entry name" value="CYTOCHROME_B561"/>
    <property type="match status" value="1"/>
</dbReference>
<reference evidence="11" key="1">
    <citation type="journal article" date="2016" name="Nat. Commun.">
        <title>The Gonium pectorale genome demonstrates co-option of cell cycle regulation during the evolution of multicellularity.</title>
        <authorList>
            <person name="Hanschen E.R."/>
            <person name="Marriage T.N."/>
            <person name="Ferris P.J."/>
            <person name="Hamaji T."/>
            <person name="Toyoda A."/>
            <person name="Fujiyama A."/>
            <person name="Neme R."/>
            <person name="Noguchi H."/>
            <person name="Minakuchi Y."/>
            <person name="Suzuki M."/>
            <person name="Kawai-Toyooka H."/>
            <person name="Smith D.R."/>
            <person name="Sparks H."/>
            <person name="Anderson J."/>
            <person name="Bakaric R."/>
            <person name="Luria V."/>
            <person name="Karger A."/>
            <person name="Kirschner M.W."/>
            <person name="Durand P.M."/>
            <person name="Michod R.E."/>
            <person name="Nozaki H."/>
            <person name="Olson B.J."/>
        </authorList>
    </citation>
    <scope>NUCLEOTIDE SEQUENCE [LARGE SCALE GENOMIC DNA]</scope>
    <source>
        <strain evidence="11">NIES-2863</strain>
    </source>
</reference>
<proteinExistence type="predicted"/>
<feature type="transmembrane region" description="Helical" evidence="8">
    <location>
        <begin position="93"/>
        <end position="113"/>
    </location>
</feature>
<evidence type="ECO:0000313" key="11">
    <source>
        <dbReference type="Proteomes" id="UP000075714"/>
    </source>
</evidence>
<dbReference type="PANTHER" id="PTHR23130">
    <property type="entry name" value="CYTOCHROME B561 AND DOMON DOMAIN-CONTAINING PROTEIN"/>
    <property type="match status" value="1"/>
</dbReference>
<evidence type="ECO:0000313" key="10">
    <source>
        <dbReference type="EMBL" id="KXZ51832.1"/>
    </source>
</evidence>
<evidence type="ECO:0000256" key="7">
    <source>
        <dbReference type="SAM" id="MobiDB-lite"/>
    </source>
</evidence>
<protein>
    <recommendedName>
        <fullName evidence="9">Cytochrome b561 domain-containing protein</fullName>
    </recommendedName>
</protein>
<evidence type="ECO:0000256" key="1">
    <source>
        <dbReference type="ARBA" id="ARBA00004370"/>
    </source>
</evidence>
<gene>
    <name evidence="10" type="ORF">GPECTOR_11g271</name>
</gene>
<dbReference type="STRING" id="33097.A0A150GQ18"/>
<keyword evidence="4" id="KW-0249">Electron transport</keyword>
<sequence>MGLAGGSGFQPKDRLTPHPRQWTGVATFIAGFVIAFQQLSDEGETPGGAVGEAHGPIGIAIMAAAGAQVVLAHGARPDPSSPKRRVWNLLHHWLGRSVILLAWANVYIGIYAYHSSQWQASYREWVTPIAVVMGTLVLADLALRLAAPGGKDAAAPARGDAYHVDAQGYEQHDGGHGANGNGANGAGGNGIGRHR</sequence>
<keyword evidence="6 8" id="KW-0472">Membrane</keyword>
<feature type="transmembrane region" description="Helical" evidence="8">
    <location>
        <begin position="21"/>
        <end position="39"/>
    </location>
</feature>
<feature type="transmembrane region" description="Helical" evidence="8">
    <location>
        <begin position="125"/>
        <end position="143"/>
    </location>
</feature>
<organism evidence="10 11">
    <name type="scientific">Gonium pectorale</name>
    <name type="common">Green alga</name>
    <dbReference type="NCBI Taxonomy" id="33097"/>
    <lineage>
        <taxon>Eukaryota</taxon>
        <taxon>Viridiplantae</taxon>
        <taxon>Chlorophyta</taxon>
        <taxon>core chlorophytes</taxon>
        <taxon>Chlorophyceae</taxon>
        <taxon>CS clade</taxon>
        <taxon>Chlamydomonadales</taxon>
        <taxon>Volvocaceae</taxon>
        <taxon>Gonium</taxon>
    </lineage>
</organism>
<dbReference type="OrthoDB" id="19261at2759"/>
<evidence type="ECO:0000256" key="2">
    <source>
        <dbReference type="ARBA" id="ARBA00022448"/>
    </source>
</evidence>
<dbReference type="Gene3D" id="1.20.120.1770">
    <property type="match status" value="1"/>
</dbReference>
<keyword evidence="2" id="KW-0813">Transport</keyword>
<keyword evidence="11" id="KW-1185">Reference proteome</keyword>
<evidence type="ECO:0000256" key="3">
    <source>
        <dbReference type="ARBA" id="ARBA00022692"/>
    </source>
</evidence>
<accession>A0A150GQ18</accession>
<evidence type="ECO:0000259" key="9">
    <source>
        <dbReference type="PROSITE" id="PS50939"/>
    </source>
</evidence>
<comment type="subcellular location">
    <subcellularLocation>
        <location evidence="1">Membrane</location>
    </subcellularLocation>
</comment>
<feature type="transmembrane region" description="Helical" evidence="8">
    <location>
        <begin position="54"/>
        <end position="72"/>
    </location>
</feature>
<feature type="domain" description="Cytochrome b561" evidence="9">
    <location>
        <begin position="1"/>
        <end position="147"/>
    </location>
</feature>
<name>A0A150GQ18_GONPE</name>
<evidence type="ECO:0000256" key="6">
    <source>
        <dbReference type="ARBA" id="ARBA00023136"/>
    </source>
</evidence>
<keyword evidence="5 8" id="KW-1133">Transmembrane helix</keyword>
<comment type="caution">
    <text evidence="10">The sequence shown here is derived from an EMBL/GenBank/DDBJ whole genome shotgun (WGS) entry which is preliminary data.</text>
</comment>